<dbReference type="InterPro" id="IPR024311">
    <property type="entry name" value="Lipocalin-like"/>
</dbReference>
<dbReference type="EMBL" id="FSRK01000001">
    <property type="protein sequence ID" value="SIN93728.1"/>
    <property type="molecule type" value="Genomic_DNA"/>
</dbReference>
<evidence type="ECO:0000259" key="1">
    <source>
        <dbReference type="Pfam" id="PF13924"/>
    </source>
</evidence>
<keyword evidence="3" id="KW-1185">Reference proteome</keyword>
<protein>
    <submittedName>
        <fullName evidence="2">Lipocalin-like domain-containing protein</fullName>
    </submittedName>
</protein>
<evidence type="ECO:0000313" key="2">
    <source>
        <dbReference type="EMBL" id="SIN93728.1"/>
    </source>
</evidence>
<dbReference type="Proteomes" id="UP000185207">
    <property type="component" value="Unassembled WGS sequence"/>
</dbReference>
<reference evidence="3" key="1">
    <citation type="submission" date="2016-11" db="EMBL/GenBank/DDBJ databases">
        <authorList>
            <person name="Varghese N."/>
            <person name="Submissions S."/>
        </authorList>
    </citation>
    <scope>NUCLEOTIDE SEQUENCE [LARGE SCALE GENOMIC DNA]</scope>
    <source>
        <strain evidence="3">DSM 27623</strain>
    </source>
</reference>
<evidence type="ECO:0000313" key="3">
    <source>
        <dbReference type="Proteomes" id="UP000185207"/>
    </source>
</evidence>
<dbReference type="Pfam" id="PF13924">
    <property type="entry name" value="Lipocalin_5"/>
    <property type="match status" value="1"/>
</dbReference>
<dbReference type="OrthoDB" id="118834at2"/>
<accession>A0A1N6FEL3</accession>
<organism evidence="2 3">
    <name type="scientific">Epilithonimonas zeae</name>
    <dbReference type="NCBI Taxonomy" id="1416779"/>
    <lineage>
        <taxon>Bacteria</taxon>
        <taxon>Pseudomonadati</taxon>
        <taxon>Bacteroidota</taxon>
        <taxon>Flavobacteriia</taxon>
        <taxon>Flavobacteriales</taxon>
        <taxon>Weeksellaceae</taxon>
        <taxon>Chryseobacterium group</taxon>
        <taxon>Epilithonimonas</taxon>
    </lineage>
</organism>
<sequence>MSVFRYAHLILKVMETLFEKLVGTWTLVELNEVPVNGGEITHPMGENPKGLIIYNPDGYMSAQIMDTHRENFHQEHWTNATPEEYTQEGSTYLAYSGPFKTDDEKQLVSHTMYVSLFPNWTGQMQNRIVIFKDGFLHLESEKPFISNSLLVTHQLTWKRV</sequence>
<feature type="domain" description="Lipocalin-like" evidence="1">
    <location>
        <begin position="22"/>
        <end position="160"/>
    </location>
</feature>
<dbReference type="AlphaFoldDB" id="A0A1N6FEL3"/>
<dbReference type="STRING" id="1416779.SAMN05444409_1230"/>
<gene>
    <name evidence="2" type="ORF">SAMN05444409_1230</name>
</gene>
<name>A0A1N6FEL3_9FLAO</name>
<proteinExistence type="predicted"/>